<dbReference type="Proteomes" id="UP000218811">
    <property type="component" value="Unassembled WGS sequence"/>
</dbReference>
<evidence type="ECO:0000313" key="2">
    <source>
        <dbReference type="Proteomes" id="UP000218811"/>
    </source>
</evidence>
<protein>
    <submittedName>
        <fullName evidence="1">Uncharacterized protein</fullName>
    </submittedName>
</protein>
<reference evidence="1 2" key="1">
    <citation type="journal article" date="2012" name="Science">
        <title>The Paleozoic origin of enzymatic lignin decomposition reconstructed from 31 fungal genomes.</title>
        <authorList>
            <person name="Floudas D."/>
            <person name="Binder M."/>
            <person name="Riley R."/>
            <person name="Barry K."/>
            <person name="Blanchette R.A."/>
            <person name="Henrissat B."/>
            <person name="Martinez A.T."/>
            <person name="Otillar R."/>
            <person name="Spatafora J.W."/>
            <person name="Yadav J.S."/>
            <person name="Aerts A."/>
            <person name="Benoit I."/>
            <person name="Boyd A."/>
            <person name="Carlson A."/>
            <person name="Copeland A."/>
            <person name="Coutinho P.M."/>
            <person name="de Vries R.P."/>
            <person name="Ferreira P."/>
            <person name="Findley K."/>
            <person name="Foster B."/>
            <person name="Gaskell J."/>
            <person name="Glotzer D."/>
            <person name="Gorecki P."/>
            <person name="Heitman J."/>
            <person name="Hesse C."/>
            <person name="Hori C."/>
            <person name="Igarashi K."/>
            <person name="Jurgens J.A."/>
            <person name="Kallen N."/>
            <person name="Kersten P."/>
            <person name="Kohler A."/>
            <person name="Kuees U."/>
            <person name="Kumar T.K.A."/>
            <person name="Kuo A."/>
            <person name="LaButti K."/>
            <person name="Larrondo L.F."/>
            <person name="Lindquist E."/>
            <person name="Ling A."/>
            <person name="Lombard V."/>
            <person name="Lucas S."/>
            <person name="Lundell T."/>
            <person name="Martin R."/>
            <person name="McLaughlin D.J."/>
            <person name="Morgenstern I."/>
            <person name="Morin E."/>
            <person name="Murat C."/>
            <person name="Nagy L.G."/>
            <person name="Nolan M."/>
            <person name="Ohm R.A."/>
            <person name="Patyshakuliyeva A."/>
            <person name="Rokas A."/>
            <person name="Ruiz-Duenas F.J."/>
            <person name="Sabat G."/>
            <person name="Salamov A."/>
            <person name="Samejima M."/>
            <person name="Schmutz J."/>
            <person name="Slot J.C."/>
            <person name="St John F."/>
            <person name="Stenlid J."/>
            <person name="Sun H."/>
            <person name="Sun S."/>
            <person name="Syed K."/>
            <person name="Tsang A."/>
            <person name="Wiebenga A."/>
            <person name="Young D."/>
            <person name="Pisabarro A."/>
            <person name="Eastwood D.C."/>
            <person name="Martin F."/>
            <person name="Cullen D."/>
            <person name="Grigoriev I.V."/>
            <person name="Hibbett D.S."/>
        </authorList>
    </citation>
    <scope>NUCLEOTIDE SEQUENCE [LARGE SCALE GENOMIC DNA]</scope>
    <source>
        <strain evidence="1 2">MD-104</strain>
    </source>
</reference>
<evidence type="ECO:0000313" key="1">
    <source>
        <dbReference type="EMBL" id="PCH33076.1"/>
    </source>
</evidence>
<name>A0A2H3ISW4_WOLCO</name>
<dbReference type="AlphaFoldDB" id="A0A2H3ISW4"/>
<organism evidence="1 2">
    <name type="scientific">Wolfiporia cocos (strain MD-104)</name>
    <name type="common">Brown rot fungus</name>
    <dbReference type="NCBI Taxonomy" id="742152"/>
    <lineage>
        <taxon>Eukaryota</taxon>
        <taxon>Fungi</taxon>
        <taxon>Dikarya</taxon>
        <taxon>Basidiomycota</taxon>
        <taxon>Agaricomycotina</taxon>
        <taxon>Agaricomycetes</taxon>
        <taxon>Polyporales</taxon>
        <taxon>Phaeolaceae</taxon>
        <taxon>Wolfiporia</taxon>
    </lineage>
</organism>
<accession>A0A2H3ISW4</accession>
<keyword evidence="2" id="KW-1185">Reference proteome</keyword>
<gene>
    <name evidence="1" type="ORF">WOLCODRAFT_21717</name>
</gene>
<sequence length="76" mass="7673">MVSDGCDIIAWLRGVVRFTKNGTESSFGGITVNVTSGGRARPKRAGASTTAMPALASAAPLGATPALGWHLACAWG</sequence>
<dbReference type="EMBL" id="KB467831">
    <property type="protein sequence ID" value="PCH33076.1"/>
    <property type="molecule type" value="Genomic_DNA"/>
</dbReference>
<proteinExistence type="predicted"/>